<accession>A0ABY6LCY9</accession>
<evidence type="ECO:0008006" key="3">
    <source>
        <dbReference type="Google" id="ProtNLM"/>
    </source>
</evidence>
<evidence type="ECO:0000313" key="1">
    <source>
        <dbReference type="EMBL" id="UYV79038.1"/>
    </source>
</evidence>
<dbReference type="PANTHER" id="PTHR47326:SF1">
    <property type="entry name" value="HTH PSQ-TYPE DOMAIN-CONTAINING PROTEIN"/>
    <property type="match status" value="1"/>
</dbReference>
<protein>
    <recommendedName>
        <fullName evidence="3">Transposase</fullName>
    </recommendedName>
</protein>
<keyword evidence="2" id="KW-1185">Reference proteome</keyword>
<reference evidence="1 2" key="1">
    <citation type="submission" date="2022-01" db="EMBL/GenBank/DDBJ databases">
        <title>A chromosomal length assembly of Cordylochernes scorpioides.</title>
        <authorList>
            <person name="Zeh D."/>
            <person name="Zeh J."/>
        </authorList>
    </citation>
    <scope>NUCLEOTIDE SEQUENCE [LARGE SCALE GENOMIC DNA]</scope>
    <source>
        <strain evidence="1">IN4F17</strain>
        <tissue evidence="1">Whole Body</tissue>
    </source>
</reference>
<evidence type="ECO:0000313" key="2">
    <source>
        <dbReference type="Proteomes" id="UP001235939"/>
    </source>
</evidence>
<dbReference type="InterPro" id="IPR036397">
    <property type="entry name" value="RNaseH_sf"/>
</dbReference>
<dbReference type="Proteomes" id="UP001235939">
    <property type="component" value="Chromosome 17"/>
</dbReference>
<organism evidence="1 2">
    <name type="scientific">Cordylochernes scorpioides</name>
    <dbReference type="NCBI Taxonomy" id="51811"/>
    <lineage>
        <taxon>Eukaryota</taxon>
        <taxon>Metazoa</taxon>
        <taxon>Ecdysozoa</taxon>
        <taxon>Arthropoda</taxon>
        <taxon>Chelicerata</taxon>
        <taxon>Arachnida</taxon>
        <taxon>Pseudoscorpiones</taxon>
        <taxon>Cheliferoidea</taxon>
        <taxon>Chernetidae</taxon>
        <taxon>Cordylochernes</taxon>
    </lineage>
</organism>
<proteinExistence type="predicted"/>
<gene>
    <name evidence="1" type="ORF">LAZ67_17000831</name>
</gene>
<dbReference type="PANTHER" id="PTHR47326">
    <property type="entry name" value="TRANSPOSABLE ELEMENT TC3 TRANSPOSASE-LIKE PROTEIN"/>
    <property type="match status" value="1"/>
</dbReference>
<dbReference type="Gene3D" id="3.30.420.10">
    <property type="entry name" value="Ribonuclease H-like superfamily/Ribonuclease H"/>
    <property type="match status" value="1"/>
</dbReference>
<name>A0ABY6LCY9_9ARAC</name>
<feature type="non-terminal residue" evidence="1">
    <location>
        <position position="1"/>
    </location>
</feature>
<sequence length="292" mass="34299">MRQEFAAWVFRRIDIDENWLSNVLWTDDAHFSLNGEFNIQNSRIWATDNPSIFTEMPLYQPRVTVLCGFTSFIIVQLLREKALSEITFMKDGGPPHISRGAKQLLKDTFCENRVISRHFIYQWPPRSPDLTPCDFCLGVSSNLNSAETTRNVISVLRYDESTYERTMHSWFAKLHSSYNILEDRTGSAGETLLTVLEGKLRGQRSRGRRRRGYTDDLKQWTGRHEEMKKMAEDRKVWTDHVSHPQYRKALKEEEIKKDKYKDAKVIFKMNINIRRGFGQLLEGFEGRDYFPS</sequence>
<dbReference type="EMBL" id="CP092879">
    <property type="protein sequence ID" value="UYV79038.1"/>
    <property type="molecule type" value="Genomic_DNA"/>
</dbReference>